<reference evidence="1" key="1">
    <citation type="submission" date="2021-04" db="EMBL/GenBank/DDBJ databases">
        <authorList>
            <person name="Hartkoorn R.C."/>
            <person name="Beaudoing E."/>
            <person name="Hot D."/>
        </authorList>
    </citation>
    <scope>NUCLEOTIDE SEQUENCE</scope>
    <source>
        <strain evidence="1">NRRL B-16292</strain>
    </source>
</reference>
<gene>
    <name evidence="1" type="ORF">Dfulv_39095</name>
</gene>
<dbReference type="RefSeq" id="WP_259858842.1">
    <property type="nucleotide sequence ID" value="NZ_BAAAST010000141.1"/>
</dbReference>
<dbReference type="EMBL" id="CP073720">
    <property type="protein sequence ID" value="UWP81079.1"/>
    <property type="molecule type" value="Genomic_DNA"/>
</dbReference>
<organism evidence="1 2">
    <name type="scientific">Dactylosporangium fulvum</name>
    <dbReference type="NCBI Taxonomy" id="53359"/>
    <lineage>
        <taxon>Bacteria</taxon>
        <taxon>Bacillati</taxon>
        <taxon>Actinomycetota</taxon>
        <taxon>Actinomycetes</taxon>
        <taxon>Micromonosporales</taxon>
        <taxon>Micromonosporaceae</taxon>
        <taxon>Dactylosporangium</taxon>
    </lineage>
</organism>
<keyword evidence="2" id="KW-1185">Reference proteome</keyword>
<evidence type="ECO:0000313" key="2">
    <source>
        <dbReference type="Proteomes" id="UP001059617"/>
    </source>
</evidence>
<evidence type="ECO:0000313" key="1">
    <source>
        <dbReference type="EMBL" id="UWP81079.1"/>
    </source>
</evidence>
<sequence>MGIIDDCLYERTPTTYAGSFLDQERGVVVVLSADTDSTRVAVSRFFDPDRIDVRAARWSLGVLQDARGMVDRSLRGKAGYIATRVDVPDNGLVVELHDSPDGHTLASQEPLHSREIPVEDGLALDVRFSR</sequence>
<reference evidence="1" key="2">
    <citation type="submission" date="2022-09" db="EMBL/GenBank/DDBJ databases">
        <title>Biosynthetic gene clusters of Dactylosporangioum fulvum.</title>
        <authorList>
            <person name="Caradec T."/>
        </authorList>
    </citation>
    <scope>NUCLEOTIDE SEQUENCE</scope>
    <source>
        <strain evidence="1">NRRL B-16292</strain>
    </source>
</reference>
<name>A0ABY5VVJ6_9ACTN</name>
<protein>
    <submittedName>
        <fullName evidence="1">Uncharacterized protein</fullName>
    </submittedName>
</protein>
<dbReference type="Proteomes" id="UP001059617">
    <property type="component" value="Chromosome"/>
</dbReference>
<proteinExistence type="predicted"/>
<accession>A0ABY5VVJ6</accession>